<dbReference type="EMBL" id="CP032630">
    <property type="protein sequence ID" value="AYF99254.1"/>
    <property type="molecule type" value="Genomic_DNA"/>
</dbReference>
<dbReference type="PANTHER" id="PTHR11548:SF1">
    <property type="entry name" value="THYMIDYLATE SYNTHASE 1"/>
    <property type="match status" value="1"/>
</dbReference>
<dbReference type="Proteomes" id="UP000278886">
    <property type="component" value="Chromosome"/>
</dbReference>
<dbReference type="GO" id="GO:0006231">
    <property type="term" value="P:dTMP biosynthetic process"/>
    <property type="evidence" value="ECO:0007669"/>
    <property type="project" value="TreeGrafter"/>
</dbReference>
<dbReference type="AlphaFoldDB" id="A0A387B677"/>
<dbReference type="GO" id="GO:0032259">
    <property type="term" value="P:methylation"/>
    <property type="evidence" value="ECO:0007669"/>
    <property type="project" value="UniProtKB-KW"/>
</dbReference>
<organism evidence="4 5">
    <name type="scientific">Protaetiibacter intestinalis</name>
    <dbReference type="NCBI Taxonomy" id="2419774"/>
    <lineage>
        <taxon>Bacteria</taxon>
        <taxon>Bacillati</taxon>
        <taxon>Actinomycetota</taxon>
        <taxon>Actinomycetes</taxon>
        <taxon>Micrococcales</taxon>
        <taxon>Microbacteriaceae</taxon>
        <taxon>Protaetiibacter</taxon>
    </lineage>
</organism>
<accession>A0A387B677</accession>
<dbReference type="InterPro" id="IPR036926">
    <property type="entry name" value="Thymidate_synth/dCMP_Mease_sf"/>
</dbReference>
<evidence type="ECO:0000256" key="2">
    <source>
        <dbReference type="ARBA" id="ARBA00022679"/>
    </source>
</evidence>
<evidence type="ECO:0000313" key="5">
    <source>
        <dbReference type="Proteomes" id="UP000278886"/>
    </source>
</evidence>
<dbReference type="PANTHER" id="PTHR11548">
    <property type="entry name" value="THYMIDYLATE SYNTHASE 1"/>
    <property type="match status" value="1"/>
</dbReference>
<protein>
    <submittedName>
        <fullName evidence="4">Thymidylate synthase</fullName>
    </submittedName>
</protein>
<reference evidence="5" key="1">
    <citation type="submission" date="2018-09" db="EMBL/GenBank/DDBJ databases">
        <title>Genome sequencing of strain 2DFWR-13.</title>
        <authorList>
            <person name="Heo J."/>
            <person name="Kim S.-J."/>
            <person name="Kwon S.-W."/>
        </authorList>
    </citation>
    <scope>NUCLEOTIDE SEQUENCE [LARGE SCALE GENOMIC DNA]</scope>
    <source>
        <strain evidence="5">2DFWR-13</strain>
    </source>
</reference>
<dbReference type="Pfam" id="PF00303">
    <property type="entry name" value="Thymidylat_synt"/>
    <property type="match status" value="1"/>
</dbReference>
<dbReference type="GO" id="GO:0005829">
    <property type="term" value="C:cytosol"/>
    <property type="evidence" value="ECO:0007669"/>
    <property type="project" value="TreeGrafter"/>
</dbReference>
<dbReference type="KEGG" id="lyd:D7I47_13960"/>
<dbReference type="GO" id="GO:0004799">
    <property type="term" value="F:thymidylate synthase activity"/>
    <property type="evidence" value="ECO:0007669"/>
    <property type="project" value="TreeGrafter"/>
</dbReference>
<gene>
    <name evidence="4" type="ORF">D7I47_13960</name>
</gene>
<sequence>MTIYKDAQTAFMEELRCIIDAGETIEVRGETTRELRARLIEISNVRARHVIVPHRHNNVFASIAESMWVIYGRNDLDYLGAYLRRASDFSDDGVTWRAGYGPRLRDWNGVDQLSEVVKILRSDPASRRAVISIYDPDRDFVASRDIPCNNWLHFIVRDGHLDLHVAARSTDIWWGFSGINTFEWTLLLEMMARWLGHDPGRLVFFSSSLHLYERHFDKASQVVLAQPSSGELPNDESQARFDTDWERSSGEFEEWMRLEAQLRSGHELKQLECRLTDPLLIAYIRMIDVFWVAKRGADPDLLNQLIREVGDSGLTAAATEYFGRRHHQQH</sequence>
<dbReference type="CDD" id="cd00351">
    <property type="entry name" value="TS_Pyrimidine_HMase"/>
    <property type="match status" value="1"/>
</dbReference>
<evidence type="ECO:0000313" key="4">
    <source>
        <dbReference type="EMBL" id="AYF99254.1"/>
    </source>
</evidence>
<keyword evidence="1" id="KW-0489">Methyltransferase</keyword>
<name>A0A387B677_9MICO</name>
<evidence type="ECO:0000259" key="3">
    <source>
        <dbReference type="Pfam" id="PF00303"/>
    </source>
</evidence>
<proteinExistence type="predicted"/>
<dbReference type="InterPro" id="IPR045097">
    <property type="entry name" value="Thymidate_synth/dCMP_Mease"/>
</dbReference>
<feature type="domain" description="Thymidylate synthase/dCMP hydroxymethylase" evidence="3">
    <location>
        <begin position="11"/>
        <end position="228"/>
    </location>
</feature>
<evidence type="ECO:0000256" key="1">
    <source>
        <dbReference type="ARBA" id="ARBA00022603"/>
    </source>
</evidence>
<dbReference type="InterPro" id="IPR023451">
    <property type="entry name" value="Thymidate_synth/dCMP_Mease_dom"/>
</dbReference>
<keyword evidence="2" id="KW-0808">Transferase</keyword>
<dbReference type="Gene3D" id="3.30.572.10">
    <property type="entry name" value="Thymidylate synthase/dCMP hydroxymethylase domain"/>
    <property type="match status" value="1"/>
</dbReference>
<keyword evidence="5" id="KW-1185">Reference proteome</keyword>
<dbReference type="SUPFAM" id="SSF55831">
    <property type="entry name" value="Thymidylate synthase/dCMP hydroxymethylase"/>
    <property type="match status" value="1"/>
</dbReference>
<dbReference type="RefSeq" id="WP_120763623.1">
    <property type="nucleotide sequence ID" value="NZ_CP032630.1"/>
</dbReference>
<dbReference type="OrthoDB" id="9774633at2"/>